<protein>
    <recommendedName>
        <fullName evidence="2">Beta-lactamase-related domain-containing protein</fullName>
    </recommendedName>
</protein>
<dbReference type="InterPro" id="IPR001466">
    <property type="entry name" value="Beta-lactam-related"/>
</dbReference>
<dbReference type="SUPFAM" id="SSF56601">
    <property type="entry name" value="beta-lactamase/transpeptidase-like"/>
    <property type="match status" value="1"/>
</dbReference>
<evidence type="ECO:0000313" key="4">
    <source>
        <dbReference type="Proteomes" id="UP001310890"/>
    </source>
</evidence>
<evidence type="ECO:0000259" key="2">
    <source>
        <dbReference type="Pfam" id="PF00144"/>
    </source>
</evidence>
<dbReference type="InterPro" id="IPR012338">
    <property type="entry name" value="Beta-lactam/transpept-like"/>
</dbReference>
<comment type="similarity">
    <text evidence="1">Belongs to the peptidase S12 family.</text>
</comment>
<dbReference type="InterPro" id="IPR050491">
    <property type="entry name" value="AmpC-like"/>
</dbReference>
<proteinExistence type="inferred from homology"/>
<dbReference type="PANTHER" id="PTHR46825">
    <property type="entry name" value="D-ALANYL-D-ALANINE-CARBOXYPEPTIDASE/ENDOPEPTIDASE AMPH"/>
    <property type="match status" value="1"/>
</dbReference>
<dbReference type="PANTHER" id="PTHR46825:SF9">
    <property type="entry name" value="BETA-LACTAMASE-RELATED DOMAIN-CONTAINING PROTEIN"/>
    <property type="match status" value="1"/>
</dbReference>
<gene>
    <name evidence="3" type="ORF">LTR62_002433</name>
</gene>
<evidence type="ECO:0000256" key="1">
    <source>
        <dbReference type="ARBA" id="ARBA00038215"/>
    </source>
</evidence>
<feature type="domain" description="Beta-lactamase-related" evidence="2">
    <location>
        <begin position="18"/>
        <end position="340"/>
    </location>
</feature>
<name>A0AAN7TSX2_9PEZI</name>
<dbReference type="Pfam" id="PF00144">
    <property type="entry name" value="Beta-lactamase"/>
    <property type="match status" value="1"/>
</dbReference>
<dbReference type="AlphaFoldDB" id="A0AAN7TSX2"/>
<evidence type="ECO:0000313" key="3">
    <source>
        <dbReference type="EMBL" id="KAK5114498.1"/>
    </source>
</evidence>
<comment type="caution">
    <text evidence="3">The sequence shown here is derived from an EMBL/GenBank/DDBJ whole genome shotgun (WGS) entry which is preliminary data.</text>
</comment>
<dbReference type="EMBL" id="JAVRRL010000017">
    <property type="protein sequence ID" value="KAK5114498.1"/>
    <property type="molecule type" value="Genomic_DNA"/>
</dbReference>
<accession>A0AAN7TSX2</accession>
<reference evidence="3" key="1">
    <citation type="submission" date="2023-08" db="EMBL/GenBank/DDBJ databases">
        <title>Black Yeasts Isolated from many extreme environments.</title>
        <authorList>
            <person name="Coleine C."/>
            <person name="Stajich J.E."/>
            <person name="Selbmann L."/>
        </authorList>
    </citation>
    <scope>NUCLEOTIDE SEQUENCE</scope>
    <source>
        <strain evidence="3">CCFEE 5401</strain>
    </source>
</reference>
<dbReference type="Gene3D" id="3.40.710.10">
    <property type="entry name" value="DD-peptidase/beta-lactamase superfamily"/>
    <property type="match status" value="1"/>
</dbReference>
<sequence length="480" mass="51488">MSLLDQLREIISPETLHTAGTPSASIAVLEDGKLFSCMISKDPEQDTKTLYQACSISKAITALAVAKLIDEGQLTYDTLVAQHLPPSTLSILAGPGASNWIEKVTVRMLLSHTSGLSQGGFPGHTKEVPSAEDVLAGKPPANTQRVQFQTFPGAQFSYSGGGFTVLQIFLESICKKTSAELMRATVLEPLGMSRSHYGDLAHSEQNYAVAHRTADAQTDIRFHKFSELAAAGLWTTPEDLLKAIGAVQGSLVSDAGFITQSTAKQMLTAVPQSPTDPARGPMALGWGADASVFAHRGFNFPGFACYAFGSHGGAVNQTDGKELTVPAGNGIAIMTNSELGFEAVKKIVSAVFYLKGWRRFESMPCMFGSDDYVPAMVAGGGDVPDKDWKAWSGVWDGVWRLFEEDDGPHLAFLGGGDADVRLRLAACPVGRLGSGRREHVLVAEEVVVAVRLTWAGEERVVELMQVDEKTVLRLCESDRP</sequence>
<dbReference type="Proteomes" id="UP001310890">
    <property type="component" value="Unassembled WGS sequence"/>
</dbReference>
<organism evidence="3 4">
    <name type="scientific">Meristemomyces frigidus</name>
    <dbReference type="NCBI Taxonomy" id="1508187"/>
    <lineage>
        <taxon>Eukaryota</taxon>
        <taxon>Fungi</taxon>
        <taxon>Dikarya</taxon>
        <taxon>Ascomycota</taxon>
        <taxon>Pezizomycotina</taxon>
        <taxon>Dothideomycetes</taxon>
        <taxon>Dothideomycetidae</taxon>
        <taxon>Mycosphaerellales</taxon>
        <taxon>Teratosphaeriaceae</taxon>
        <taxon>Meristemomyces</taxon>
    </lineage>
</organism>